<evidence type="ECO:0000313" key="3">
    <source>
        <dbReference type="Proteomes" id="UP001300692"/>
    </source>
</evidence>
<feature type="domain" description="SnoaL-like" evidence="1">
    <location>
        <begin position="7"/>
        <end position="108"/>
    </location>
</feature>
<comment type="caution">
    <text evidence="2">The sequence shown here is derived from an EMBL/GenBank/DDBJ whole genome shotgun (WGS) entry which is preliminary data.</text>
</comment>
<proteinExistence type="predicted"/>
<dbReference type="RefSeq" id="WP_264137739.1">
    <property type="nucleotide sequence ID" value="NZ_JAOYOD010000001.1"/>
</dbReference>
<evidence type="ECO:0000259" key="1">
    <source>
        <dbReference type="Pfam" id="PF12680"/>
    </source>
</evidence>
<gene>
    <name evidence="2" type="ORF">N7U62_09555</name>
</gene>
<name>A0ABT3CUJ2_9BACT</name>
<organism evidence="2 3">
    <name type="scientific">Reichenbachiella ulvae</name>
    <dbReference type="NCBI Taxonomy" id="2980104"/>
    <lineage>
        <taxon>Bacteria</taxon>
        <taxon>Pseudomonadati</taxon>
        <taxon>Bacteroidota</taxon>
        <taxon>Cytophagia</taxon>
        <taxon>Cytophagales</taxon>
        <taxon>Reichenbachiellaceae</taxon>
        <taxon>Reichenbachiella</taxon>
    </lineage>
</organism>
<dbReference type="InterPro" id="IPR037401">
    <property type="entry name" value="SnoaL-like"/>
</dbReference>
<dbReference type="SUPFAM" id="SSF54427">
    <property type="entry name" value="NTF2-like"/>
    <property type="match status" value="1"/>
</dbReference>
<keyword evidence="3" id="KW-1185">Reference proteome</keyword>
<dbReference type="Gene3D" id="3.10.450.50">
    <property type="match status" value="1"/>
</dbReference>
<sequence>MSHIAIIEQFYGAFANKDLPKMIDCYHPDVEFQDPVFGLLDYEHTCAMWDMLIKAGADLEIYFDNVQSEGDKGSVEWGAIYTFSKTGRKVHNRIKANLQFADGKIIKHTDQFDLWRWTQMAFGPIGFVMGWTPFFKSKLRAQVRRSLLSFMKKNQA</sequence>
<protein>
    <submittedName>
        <fullName evidence="2">Nuclear transport factor 2 family protein</fullName>
    </submittedName>
</protein>
<dbReference type="InterPro" id="IPR032710">
    <property type="entry name" value="NTF2-like_dom_sf"/>
</dbReference>
<accession>A0ABT3CUJ2</accession>
<evidence type="ECO:0000313" key="2">
    <source>
        <dbReference type="EMBL" id="MCV9386908.1"/>
    </source>
</evidence>
<reference evidence="2 3" key="1">
    <citation type="submission" date="2022-10" db="EMBL/GenBank/DDBJ databases">
        <title>Comparative genomics and taxonomic characterization of three novel marine species of genus Reichenbachiella exhibiting antioxidant and polysaccharide degradation activities.</title>
        <authorList>
            <person name="Muhammad N."/>
            <person name="Lee Y.-J."/>
            <person name="Ko J."/>
            <person name="Kim S.-G."/>
        </authorList>
    </citation>
    <scope>NUCLEOTIDE SEQUENCE [LARGE SCALE GENOMIC DNA]</scope>
    <source>
        <strain evidence="2 3">ABR2-5</strain>
    </source>
</reference>
<dbReference type="Proteomes" id="UP001300692">
    <property type="component" value="Unassembled WGS sequence"/>
</dbReference>
<dbReference type="Pfam" id="PF12680">
    <property type="entry name" value="SnoaL_2"/>
    <property type="match status" value="1"/>
</dbReference>
<dbReference type="EMBL" id="JAOYOD010000001">
    <property type="protein sequence ID" value="MCV9386908.1"/>
    <property type="molecule type" value="Genomic_DNA"/>
</dbReference>